<feature type="domain" description="FATC" evidence="1">
    <location>
        <begin position="31"/>
        <end position="76"/>
    </location>
</feature>
<dbReference type="InterPro" id="IPR003152">
    <property type="entry name" value="FATC_dom"/>
</dbReference>
<comment type="caution">
    <text evidence="2">The sequence shown here is derived from an EMBL/GenBank/DDBJ whole genome shotgun (WGS) entry which is preliminary data.</text>
</comment>
<evidence type="ECO:0000313" key="2">
    <source>
        <dbReference type="EMBL" id="CAK9181971.1"/>
    </source>
</evidence>
<sequence length="136" mass="15548">MFGPVGKNAYALSVLRRVEMKLDGRDIADNREMSIADQVDYLLKQATNVDNLCSIFMTSPVNKQLLYEVIGYGTILRIEVGLFHSCYMKKRLLCWSKPPEMVYYLLCVMVDKLMKSLVRFLFLTDAGLQVKLLTPA</sequence>
<dbReference type="AlphaFoldDB" id="A0ABC8ULS4"/>
<organism evidence="2 3">
    <name type="scientific">Ilex paraguariensis</name>
    <name type="common">yerba mate</name>
    <dbReference type="NCBI Taxonomy" id="185542"/>
    <lineage>
        <taxon>Eukaryota</taxon>
        <taxon>Viridiplantae</taxon>
        <taxon>Streptophyta</taxon>
        <taxon>Embryophyta</taxon>
        <taxon>Tracheophyta</taxon>
        <taxon>Spermatophyta</taxon>
        <taxon>Magnoliopsida</taxon>
        <taxon>eudicotyledons</taxon>
        <taxon>Gunneridae</taxon>
        <taxon>Pentapetalae</taxon>
        <taxon>asterids</taxon>
        <taxon>campanulids</taxon>
        <taxon>Aquifoliales</taxon>
        <taxon>Aquifoliaceae</taxon>
        <taxon>Ilex</taxon>
    </lineage>
</organism>
<dbReference type="PROSITE" id="PS51190">
    <property type="entry name" value="FATC"/>
    <property type="match status" value="1"/>
</dbReference>
<evidence type="ECO:0000259" key="1">
    <source>
        <dbReference type="PROSITE" id="PS51190"/>
    </source>
</evidence>
<protein>
    <recommendedName>
        <fullName evidence="1">FATC domain-containing protein</fullName>
    </recommendedName>
</protein>
<gene>
    <name evidence="2" type="ORF">ILEXP_LOCUS52083</name>
</gene>
<name>A0ABC8ULS4_9AQUA</name>
<evidence type="ECO:0000313" key="3">
    <source>
        <dbReference type="Proteomes" id="UP001642360"/>
    </source>
</evidence>
<accession>A0ABC8ULS4</accession>
<dbReference type="Pfam" id="PF02260">
    <property type="entry name" value="FATC"/>
    <property type="match status" value="1"/>
</dbReference>
<dbReference type="EMBL" id="CAUOFW020008191">
    <property type="protein sequence ID" value="CAK9181971.1"/>
    <property type="molecule type" value="Genomic_DNA"/>
</dbReference>
<dbReference type="Proteomes" id="UP001642360">
    <property type="component" value="Unassembled WGS sequence"/>
</dbReference>
<keyword evidence="3" id="KW-1185">Reference proteome</keyword>
<reference evidence="2 3" key="1">
    <citation type="submission" date="2024-02" db="EMBL/GenBank/DDBJ databases">
        <authorList>
            <person name="Vignale AGUSTIN F."/>
            <person name="Sosa J E."/>
            <person name="Modenutti C."/>
        </authorList>
    </citation>
    <scope>NUCLEOTIDE SEQUENCE [LARGE SCALE GENOMIC DNA]</scope>
</reference>
<proteinExistence type="predicted"/>